<reference evidence="1" key="1">
    <citation type="submission" date="2020-04" db="EMBL/GenBank/DDBJ databases">
        <authorList>
            <person name="Chiriac C."/>
            <person name="Salcher M."/>
            <person name="Ghai R."/>
            <person name="Kavagutti S V."/>
        </authorList>
    </citation>
    <scope>NUCLEOTIDE SEQUENCE</scope>
</reference>
<name>A0A6J5N574_9CAUD</name>
<proteinExistence type="predicted"/>
<protein>
    <recommendedName>
        <fullName evidence="2">Phage major tail protein TP901-1</fullName>
    </recommendedName>
</protein>
<evidence type="ECO:0008006" key="2">
    <source>
        <dbReference type="Google" id="ProtNLM"/>
    </source>
</evidence>
<accession>A0A6J5N574</accession>
<organism evidence="1">
    <name type="scientific">uncultured Caudovirales phage</name>
    <dbReference type="NCBI Taxonomy" id="2100421"/>
    <lineage>
        <taxon>Viruses</taxon>
        <taxon>Duplodnaviria</taxon>
        <taxon>Heunggongvirae</taxon>
        <taxon>Uroviricota</taxon>
        <taxon>Caudoviricetes</taxon>
        <taxon>Peduoviridae</taxon>
        <taxon>Maltschvirus</taxon>
        <taxon>Maltschvirus maltsch</taxon>
    </lineage>
</organism>
<sequence>MATPIKGEVGILYVAEGASYKPVACLTSNSLSTAVSVIESNTKCNPGITKKQPGMFSYTLEAEGEYIDTTSEGGDTAKMSHDYLLQIQLAKEIITWKLVTGVAGATYYGTGLISDLSLDMGSGDDLSTFSLTLDGDGEISSIDPLD</sequence>
<evidence type="ECO:0000313" key="1">
    <source>
        <dbReference type="EMBL" id="CAB4153537.1"/>
    </source>
</evidence>
<dbReference type="EMBL" id="LR796595">
    <property type="protein sequence ID" value="CAB4153537.1"/>
    <property type="molecule type" value="Genomic_DNA"/>
</dbReference>
<gene>
    <name evidence="1" type="ORF">UFOVP638_6</name>
</gene>